<gene>
    <name evidence="2" type="ORF">WN944_017087</name>
</gene>
<accession>A0AAP0MAP5</accession>
<feature type="signal peptide" evidence="1">
    <location>
        <begin position="1"/>
        <end position="24"/>
    </location>
</feature>
<dbReference type="PANTHER" id="PTHR31676:SF156">
    <property type="entry name" value="F22D16.19 PROTEIN"/>
    <property type="match status" value="1"/>
</dbReference>
<keyword evidence="3" id="KW-1185">Reference proteome</keyword>
<name>A0AAP0MAP5_9ROSI</name>
<dbReference type="AlphaFoldDB" id="A0AAP0MAP5"/>
<protein>
    <submittedName>
        <fullName evidence="2">Uncharacterized protein</fullName>
    </submittedName>
</protein>
<evidence type="ECO:0000313" key="3">
    <source>
        <dbReference type="Proteomes" id="UP001428341"/>
    </source>
</evidence>
<comment type="caution">
    <text evidence="2">The sequence shown here is derived from an EMBL/GenBank/DDBJ whole genome shotgun (WGS) entry which is preliminary data.</text>
</comment>
<reference evidence="2 3" key="1">
    <citation type="submission" date="2024-05" db="EMBL/GenBank/DDBJ databases">
        <title>Haplotype-resolved chromosome-level genome assembly of Huyou (Citrus changshanensis).</title>
        <authorList>
            <person name="Miao C."/>
            <person name="Chen W."/>
            <person name="Wu Y."/>
            <person name="Wang L."/>
            <person name="Zhao S."/>
            <person name="Grierson D."/>
            <person name="Xu C."/>
            <person name="Chen K."/>
        </authorList>
    </citation>
    <scope>NUCLEOTIDE SEQUENCE [LARGE SCALE GENOMIC DNA]</scope>
    <source>
        <strain evidence="2">01-14</strain>
        <tissue evidence="2">Leaf</tissue>
    </source>
</reference>
<feature type="chain" id="PRO_5042968160" evidence="1">
    <location>
        <begin position="25"/>
        <end position="188"/>
    </location>
</feature>
<evidence type="ECO:0000256" key="1">
    <source>
        <dbReference type="SAM" id="SignalP"/>
    </source>
</evidence>
<dbReference type="Proteomes" id="UP001428341">
    <property type="component" value="Unassembled WGS sequence"/>
</dbReference>
<evidence type="ECO:0000313" key="2">
    <source>
        <dbReference type="EMBL" id="KAK9201879.1"/>
    </source>
</evidence>
<dbReference type="Pfam" id="PF04398">
    <property type="entry name" value="DUF538"/>
    <property type="match status" value="1"/>
</dbReference>
<dbReference type="EMBL" id="JBCGBO010000005">
    <property type="protein sequence ID" value="KAK9201879.1"/>
    <property type="molecule type" value="Genomic_DNA"/>
</dbReference>
<dbReference type="SUPFAM" id="SSF141562">
    <property type="entry name" value="At5g01610-like"/>
    <property type="match status" value="1"/>
</dbReference>
<dbReference type="Gene3D" id="2.30.240.10">
    <property type="entry name" value="At5g01610-like"/>
    <property type="match status" value="1"/>
</dbReference>
<sequence>MSLTPISTLLLSLLFIFLHQSAVATSPLSANSDQLSAYDILQSYNFPVGLLPKGITQYDIDRETGQFHAYLDGTCSFSLEGSYQLKYKSKISGYISENKLTSLTGVSVKVLFLWLNIVEVTRNGDDIDFSVGIASASFAIDNFYECPQCGCGLDCVSGQVVDYPQRLKTPNHVSLSLSIVFTKFNVAR</sequence>
<dbReference type="InterPro" id="IPR007493">
    <property type="entry name" value="DUF538"/>
</dbReference>
<proteinExistence type="predicted"/>
<organism evidence="2 3">
    <name type="scientific">Citrus x changshan-huyou</name>
    <dbReference type="NCBI Taxonomy" id="2935761"/>
    <lineage>
        <taxon>Eukaryota</taxon>
        <taxon>Viridiplantae</taxon>
        <taxon>Streptophyta</taxon>
        <taxon>Embryophyta</taxon>
        <taxon>Tracheophyta</taxon>
        <taxon>Spermatophyta</taxon>
        <taxon>Magnoliopsida</taxon>
        <taxon>eudicotyledons</taxon>
        <taxon>Gunneridae</taxon>
        <taxon>Pentapetalae</taxon>
        <taxon>rosids</taxon>
        <taxon>malvids</taxon>
        <taxon>Sapindales</taxon>
        <taxon>Rutaceae</taxon>
        <taxon>Aurantioideae</taxon>
        <taxon>Citrus</taxon>
    </lineage>
</organism>
<dbReference type="PANTHER" id="PTHR31676">
    <property type="entry name" value="T31J12.3 PROTEIN-RELATED"/>
    <property type="match status" value="1"/>
</dbReference>
<keyword evidence="1" id="KW-0732">Signal</keyword>
<dbReference type="InterPro" id="IPR036758">
    <property type="entry name" value="At5g01610-like"/>
</dbReference>